<sequence length="224" mass="25323">MMNCDFYNPGMAYCHMKKRVMKIRGLGIVKAQPNIAIVSLGVITENKNLEIAQTENAKKSIAVINGLKTMEIPNSDISTGSYVIELQYDYVEGKQIFRNYKVTNILNVTIRDVDKVGEIIDSLVRNGVNVVNDIKFTVDNMSIYYNKALNLAVKDAMRKAVEIWNTLKVNVNKVPSSIVEENCNEAMPQPIMMKMYAATTPIMPEEIKITAKIEGTFNYNSYKY</sequence>
<dbReference type="GO" id="GO:0006974">
    <property type="term" value="P:DNA damage response"/>
    <property type="evidence" value="ECO:0007669"/>
    <property type="project" value="TreeGrafter"/>
</dbReference>
<proteinExistence type="predicted"/>
<comment type="caution">
    <text evidence="1">The sequence shown here is derived from an EMBL/GenBank/DDBJ whole genome shotgun (WGS) entry which is preliminary data.</text>
</comment>
<dbReference type="Pfam" id="PF04402">
    <property type="entry name" value="SIMPL"/>
    <property type="match status" value="1"/>
</dbReference>
<dbReference type="Proteomes" id="UP000239706">
    <property type="component" value="Unassembled WGS sequence"/>
</dbReference>
<evidence type="ECO:0000313" key="2">
    <source>
        <dbReference type="Proteomes" id="UP000239706"/>
    </source>
</evidence>
<dbReference type="AlphaFoldDB" id="A0A2T0B3Q5"/>
<dbReference type="InterPro" id="IPR052022">
    <property type="entry name" value="26kDa_periplasmic_antigen"/>
</dbReference>
<dbReference type="EMBL" id="PVXO01000044">
    <property type="protein sequence ID" value="PRR78531.1"/>
    <property type="molecule type" value="Genomic_DNA"/>
</dbReference>
<reference evidence="1 2" key="1">
    <citation type="submission" date="2018-03" db="EMBL/GenBank/DDBJ databases">
        <title>Genome sequence of Clostridium liquoris DSM 100320.</title>
        <authorList>
            <person name="Poehlein A."/>
            <person name="Daniel R."/>
        </authorList>
    </citation>
    <scope>NUCLEOTIDE SEQUENCE [LARGE SCALE GENOMIC DNA]</scope>
    <source>
        <strain evidence="1 2">DSM 100320</strain>
    </source>
</reference>
<keyword evidence="2" id="KW-1185">Reference proteome</keyword>
<dbReference type="RefSeq" id="WP_106063706.1">
    <property type="nucleotide sequence ID" value="NZ_PVXO01000044.1"/>
</dbReference>
<organism evidence="1 2">
    <name type="scientific">Clostridium liquoris</name>
    <dbReference type="NCBI Taxonomy" id="1289519"/>
    <lineage>
        <taxon>Bacteria</taxon>
        <taxon>Bacillati</taxon>
        <taxon>Bacillota</taxon>
        <taxon>Clostridia</taxon>
        <taxon>Eubacteriales</taxon>
        <taxon>Clostridiaceae</taxon>
        <taxon>Clostridium</taxon>
    </lineage>
</organism>
<dbReference type="Gene3D" id="3.30.110.170">
    <property type="entry name" value="Protein of unknown function (DUF541), domain 1"/>
    <property type="match status" value="1"/>
</dbReference>
<evidence type="ECO:0000313" key="1">
    <source>
        <dbReference type="EMBL" id="PRR78531.1"/>
    </source>
</evidence>
<gene>
    <name evidence="1" type="ORF">CLLI_16150</name>
</gene>
<dbReference type="InterPro" id="IPR007497">
    <property type="entry name" value="SIMPL/DUF541"/>
</dbReference>
<accession>A0A2T0B3Q5</accession>
<name>A0A2T0B3Q5_9CLOT</name>
<protein>
    <submittedName>
        <fullName evidence="1">26 kDa periplasmic immunogenic protein</fullName>
    </submittedName>
</protein>
<dbReference type="PANTHER" id="PTHR34387:SF1">
    <property type="entry name" value="PERIPLASMIC IMMUNOGENIC PROTEIN"/>
    <property type="match status" value="1"/>
</dbReference>
<dbReference type="OrthoDB" id="9785192at2"/>
<dbReference type="PANTHER" id="PTHR34387">
    <property type="entry name" value="SLR1258 PROTEIN"/>
    <property type="match status" value="1"/>
</dbReference>
<dbReference type="Gene3D" id="3.30.70.2970">
    <property type="entry name" value="Protein of unknown function (DUF541), domain 2"/>
    <property type="match status" value="1"/>
</dbReference>